<dbReference type="Gene3D" id="3.40.50.970">
    <property type="match status" value="1"/>
</dbReference>
<keyword evidence="9" id="KW-1185">Reference proteome</keyword>
<dbReference type="NCBIfam" id="TIGR03181">
    <property type="entry name" value="PDH_E1_alph_x"/>
    <property type="match status" value="1"/>
</dbReference>
<reference evidence="6 8" key="2">
    <citation type="submission" date="2016-02" db="EMBL/GenBank/DDBJ databases">
        <title>A draft genome sequence of Candidatus Phytoplasma oryzae strain Mbita1, the causative agent of Napier Grass stunt disease in Kenya.</title>
        <authorList>
            <person name="Fischer A."/>
            <person name="Santa-Cruz I."/>
            <person name="Wambua L."/>
            <person name="Olds C."/>
            <person name="Midega C."/>
            <person name="Dickinson M."/>
            <person name="Kawicha P."/>
            <person name="Khan Z."/>
            <person name="Masiga D."/>
            <person name="Jores J."/>
            <person name="Bernd S."/>
        </authorList>
    </citation>
    <scope>NUCLEOTIDE SEQUENCE [LARGE SCALE GENOMIC DNA]</scope>
    <source>
        <strain evidence="6">Mbita1</strain>
    </source>
</reference>
<dbReference type="SUPFAM" id="SSF52518">
    <property type="entry name" value="Thiamin diphosphate-binding fold (THDP-binding)"/>
    <property type="match status" value="1"/>
</dbReference>
<comment type="catalytic activity">
    <reaction evidence="4">
        <text>N(6)-[(R)-lipoyl]-L-lysyl-[protein] + pyruvate + H(+) = N(6)-[(R)-S(8)-acetyldihydrolipoyl]-L-lysyl-[protein] + CO2</text>
        <dbReference type="Rhea" id="RHEA:19189"/>
        <dbReference type="Rhea" id="RHEA-COMP:10474"/>
        <dbReference type="Rhea" id="RHEA-COMP:10478"/>
        <dbReference type="ChEBI" id="CHEBI:15361"/>
        <dbReference type="ChEBI" id="CHEBI:15378"/>
        <dbReference type="ChEBI" id="CHEBI:16526"/>
        <dbReference type="ChEBI" id="CHEBI:83099"/>
        <dbReference type="ChEBI" id="CHEBI:83111"/>
        <dbReference type="EC" id="1.2.4.1"/>
    </reaction>
</comment>
<dbReference type="EMBL" id="LTBM01000001">
    <property type="protein sequence ID" value="KXT29373.1"/>
    <property type="molecule type" value="Genomic_DNA"/>
</dbReference>
<dbReference type="InterPro" id="IPR029061">
    <property type="entry name" value="THDP-binding"/>
</dbReference>
<dbReference type="OrthoDB" id="9766715at2"/>
<dbReference type="PANTHER" id="PTHR43380:SF1">
    <property type="entry name" value="2-OXOISOVALERATE DEHYDROGENASE SUBUNIT ALPHA, MITOCHONDRIAL"/>
    <property type="match status" value="1"/>
</dbReference>
<dbReference type="PANTHER" id="PTHR43380">
    <property type="entry name" value="2-OXOISOVALERATE DEHYDROGENASE SUBUNIT ALPHA, MITOCHONDRIAL"/>
    <property type="match status" value="1"/>
</dbReference>
<evidence type="ECO:0000313" key="7">
    <source>
        <dbReference type="EMBL" id="RAM57958.1"/>
    </source>
</evidence>
<evidence type="ECO:0000259" key="5">
    <source>
        <dbReference type="Pfam" id="PF00676"/>
    </source>
</evidence>
<dbReference type="InterPro" id="IPR050771">
    <property type="entry name" value="Alpha-ketoacid_DH_E1_comp"/>
</dbReference>
<dbReference type="InterPro" id="IPR001017">
    <property type="entry name" value="DH_E1"/>
</dbReference>
<keyword evidence="2 4" id="KW-0560">Oxidoreductase</keyword>
<dbReference type="PATRIC" id="fig|203274.3.peg.17"/>
<comment type="caution">
    <text evidence="6">The sequence shown here is derived from an EMBL/GenBank/DDBJ whole genome shotgun (WGS) entry which is preliminary data.</text>
</comment>
<evidence type="ECO:0000256" key="4">
    <source>
        <dbReference type="RuleBase" id="RU366007"/>
    </source>
</evidence>
<evidence type="ECO:0000313" key="6">
    <source>
        <dbReference type="EMBL" id="KXT29373.1"/>
    </source>
</evidence>
<dbReference type="EC" id="1.2.4.1" evidence="4"/>
<evidence type="ECO:0000256" key="3">
    <source>
        <dbReference type="ARBA" id="ARBA00023052"/>
    </source>
</evidence>
<organism evidence="6 8">
    <name type="scientific">Candidatus Phytoplasma oryzae</name>
    <dbReference type="NCBI Taxonomy" id="203274"/>
    <lineage>
        <taxon>Bacteria</taxon>
        <taxon>Bacillati</taxon>
        <taxon>Mycoplasmatota</taxon>
        <taxon>Mollicutes</taxon>
        <taxon>Acholeplasmatales</taxon>
        <taxon>Acholeplasmataceae</taxon>
        <taxon>Candidatus Phytoplasma</taxon>
        <taxon>16SrXI (Rice yellow dwarf group)</taxon>
    </lineage>
</organism>
<dbReference type="RefSeq" id="WP_066539746.1">
    <property type="nucleotide sequence ID" value="NZ_JHUK01000001.1"/>
</dbReference>
<protein>
    <recommendedName>
        <fullName evidence="4">Pyruvate dehydrogenase E1 component subunit alpha</fullName>
        <ecNumber evidence="4">1.2.4.1</ecNumber>
    </recommendedName>
</protein>
<dbReference type="Proteomes" id="UP000070069">
    <property type="component" value="Unassembled WGS sequence"/>
</dbReference>
<reference evidence="7 9" key="1">
    <citation type="submission" date="2014-04" db="EMBL/GenBank/DDBJ databases">
        <title>Genome study of Napier grass stunt phytoplasma.</title>
        <authorList>
            <person name="Kawicha P."/>
            <person name="Dickinson M."/>
            <person name="Hodgetts J."/>
        </authorList>
    </citation>
    <scope>NUCLEOTIDE SEQUENCE [LARGE SCALE GENOMIC DNA]</scope>
    <source>
        <strain evidence="7 9">NGS-S10</strain>
    </source>
</reference>
<evidence type="ECO:0000256" key="2">
    <source>
        <dbReference type="ARBA" id="ARBA00023002"/>
    </source>
</evidence>
<proteinExistence type="predicted"/>
<dbReference type="InterPro" id="IPR017596">
    <property type="entry name" value="PdhA/BkdA"/>
</dbReference>
<feature type="domain" description="Dehydrogenase E1 component" evidence="5">
    <location>
        <begin position="42"/>
        <end position="327"/>
    </location>
</feature>
<evidence type="ECO:0000313" key="8">
    <source>
        <dbReference type="Proteomes" id="UP000070069"/>
    </source>
</evidence>
<dbReference type="EMBL" id="JHUK01000001">
    <property type="protein sequence ID" value="RAM57958.1"/>
    <property type="molecule type" value="Genomic_DNA"/>
</dbReference>
<dbReference type="Proteomes" id="UP000249343">
    <property type="component" value="Unassembled WGS sequence"/>
</dbReference>
<evidence type="ECO:0000313" key="9">
    <source>
        <dbReference type="Proteomes" id="UP000249343"/>
    </source>
</evidence>
<dbReference type="CDD" id="cd02000">
    <property type="entry name" value="TPP_E1_PDC_ADC_BCADC"/>
    <property type="match status" value="1"/>
</dbReference>
<keyword evidence="4 6" id="KW-0670">Pyruvate</keyword>
<accession>A0A139JQX3</accession>
<name>A0A139JQX3_9MOLU</name>
<keyword evidence="3 4" id="KW-0786">Thiamine pyrophosphate</keyword>
<dbReference type="AlphaFoldDB" id="A0A139JQX3"/>
<dbReference type="GO" id="GO:0009083">
    <property type="term" value="P:branched-chain amino acid catabolic process"/>
    <property type="evidence" value="ECO:0007669"/>
    <property type="project" value="TreeGrafter"/>
</dbReference>
<comment type="function">
    <text evidence="4">The pyruvate dehydrogenase complex catalyzes the overall conversion of pyruvate to acetyl-CoA and CO(2). It contains multiple copies of three enzymatic components: pyruvate dehydrogenase (E1), dihydrolipoamide acetyltransferase (E2) and lipoamide dehydrogenase (E3).</text>
</comment>
<gene>
    <name evidence="6" type="primary">pdhA</name>
    <name evidence="6" type="ORF">AXA84_0017</name>
    <name evidence="7" type="ORF">DH96_00095</name>
</gene>
<comment type="cofactor">
    <cofactor evidence="1 4">
        <name>thiamine diphosphate</name>
        <dbReference type="ChEBI" id="CHEBI:58937"/>
    </cofactor>
</comment>
<evidence type="ECO:0000256" key="1">
    <source>
        <dbReference type="ARBA" id="ARBA00001964"/>
    </source>
</evidence>
<sequence length="362" mass="41429">MKIIDSFNSFNKKMFQILDLEGKVINSDFEPKINKQDLLKMYKIMILTRIADVSAVRYQRQGRMLSFVMNQGHEASQIGTASALKENDWISPYFRDLGIYLYRDIPLHKPYLYWYGNEIGSDIPASKHILPVNIIIGSSINIGAGLAFASKFQNKKEVVVATIGDGGTAHEEFYAGLNYASVLQVPLVVVIQNNQYAISTPRKIASKTETLAEKSYAFGIPGLQVDGNDVLAVHAAVKEIVERARQGNSPGLIELVTYRMGAHTTNDNPNLYRDKKEEEEWRKKDPILRFQKYLLNKNILTSELINQIEEETKKYVEKVQNEIEQYGNKVKPIDIFKHIYDTMTSQLLEQYNEYTNFLKNKK</sequence>
<dbReference type="Pfam" id="PF00676">
    <property type="entry name" value="E1_dh"/>
    <property type="match status" value="1"/>
</dbReference>
<comment type="subunit">
    <text evidence="4">Heterodimer of an alpha and a beta chain.</text>
</comment>
<dbReference type="GO" id="GO:0004739">
    <property type="term" value="F:pyruvate dehydrogenase (acetyl-transferring) activity"/>
    <property type="evidence" value="ECO:0007669"/>
    <property type="project" value="UniProtKB-UniRule"/>
</dbReference>